<comment type="similarity">
    <text evidence="1">Belongs to the paxM FAD-dependent monooxygenase family.</text>
</comment>
<dbReference type="OrthoDB" id="1878542at2759"/>
<feature type="domain" description="FAD-binding" evidence="6">
    <location>
        <begin position="12"/>
        <end position="371"/>
    </location>
</feature>
<proteinExistence type="inferred from homology"/>
<dbReference type="Pfam" id="PF01494">
    <property type="entry name" value="FAD_binding_3"/>
    <property type="match status" value="1"/>
</dbReference>
<dbReference type="Gene3D" id="3.50.50.60">
    <property type="entry name" value="FAD/NAD(P)-binding domain"/>
    <property type="match status" value="1"/>
</dbReference>
<gene>
    <name evidence="7" type="ORF">CYLTODRAFT_419906</name>
</gene>
<keyword evidence="5" id="KW-0503">Monooxygenase</keyword>
<name>A0A0D7BL23_9AGAR</name>
<evidence type="ECO:0000256" key="2">
    <source>
        <dbReference type="ARBA" id="ARBA00022630"/>
    </source>
</evidence>
<dbReference type="SUPFAM" id="SSF51905">
    <property type="entry name" value="FAD/NAD(P)-binding domain"/>
    <property type="match status" value="1"/>
</dbReference>
<protein>
    <submittedName>
        <fullName evidence="7">FAD/NAD(P)-binding domain-containing protein</fullName>
    </submittedName>
</protein>
<dbReference type="PANTHER" id="PTHR13789:SF306">
    <property type="entry name" value="HYDROXYLASE, PUTATIVE-RELATED"/>
    <property type="match status" value="1"/>
</dbReference>
<evidence type="ECO:0000259" key="6">
    <source>
        <dbReference type="Pfam" id="PF01494"/>
    </source>
</evidence>
<evidence type="ECO:0000256" key="3">
    <source>
        <dbReference type="ARBA" id="ARBA00022827"/>
    </source>
</evidence>
<organism evidence="7 8">
    <name type="scientific">Cylindrobasidium torrendii FP15055 ss-10</name>
    <dbReference type="NCBI Taxonomy" id="1314674"/>
    <lineage>
        <taxon>Eukaryota</taxon>
        <taxon>Fungi</taxon>
        <taxon>Dikarya</taxon>
        <taxon>Basidiomycota</taxon>
        <taxon>Agaricomycotina</taxon>
        <taxon>Agaricomycetes</taxon>
        <taxon>Agaricomycetidae</taxon>
        <taxon>Agaricales</taxon>
        <taxon>Marasmiineae</taxon>
        <taxon>Physalacriaceae</taxon>
        <taxon>Cylindrobasidium</taxon>
    </lineage>
</organism>
<keyword evidence="3" id="KW-0274">FAD</keyword>
<evidence type="ECO:0000256" key="5">
    <source>
        <dbReference type="ARBA" id="ARBA00023033"/>
    </source>
</evidence>
<dbReference type="STRING" id="1314674.A0A0D7BL23"/>
<evidence type="ECO:0000256" key="4">
    <source>
        <dbReference type="ARBA" id="ARBA00023002"/>
    </source>
</evidence>
<reference evidence="7 8" key="1">
    <citation type="journal article" date="2015" name="Fungal Genet. Biol.">
        <title>Evolution of novel wood decay mechanisms in Agaricales revealed by the genome sequences of Fistulina hepatica and Cylindrobasidium torrendii.</title>
        <authorList>
            <person name="Floudas D."/>
            <person name="Held B.W."/>
            <person name="Riley R."/>
            <person name="Nagy L.G."/>
            <person name="Koehler G."/>
            <person name="Ransdell A.S."/>
            <person name="Younus H."/>
            <person name="Chow J."/>
            <person name="Chiniquy J."/>
            <person name="Lipzen A."/>
            <person name="Tritt A."/>
            <person name="Sun H."/>
            <person name="Haridas S."/>
            <person name="LaButti K."/>
            <person name="Ohm R.A."/>
            <person name="Kues U."/>
            <person name="Blanchette R.A."/>
            <person name="Grigoriev I.V."/>
            <person name="Minto R.E."/>
            <person name="Hibbett D.S."/>
        </authorList>
    </citation>
    <scope>NUCLEOTIDE SEQUENCE [LARGE SCALE GENOMIC DNA]</scope>
    <source>
        <strain evidence="7 8">FP15055 ss-10</strain>
    </source>
</reference>
<dbReference type="InterPro" id="IPR002938">
    <property type="entry name" value="FAD-bd"/>
</dbReference>
<accession>A0A0D7BL23</accession>
<dbReference type="EMBL" id="KN880470">
    <property type="protein sequence ID" value="KIY70301.1"/>
    <property type="molecule type" value="Genomic_DNA"/>
</dbReference>
<dbReference type="AlphaFoldDB" id="A0A0D7BL23"/>
<evidence type="ECO:0000313" key="7">
    <source>
        <dbReference type="EMBL" id="KIY70301.1"/>
    </source>
</evidence>
<dbReference type="InterPro" id="IPR036188">
    <property type="entry name" value="FAD/NAD-bd_sf"/>
</dbReference>
<keyword evidence="4" id="KW-0560">Oxidoreductase</keyword>
<evidence type="ECO:0000256" key="1">
    <source>
        <dbReference type="ARBA" id="ARBA00007992"/>
    </source>
</evidence>
<sequence length="472" mass="52238">MPHSRQAPLSIDFAIVGGSIAGLACAYSLASAGHRVRVFEKFTGRPTNSAGIRVPPNLDRPLREWGLGAKLDFHAHKTARTDCFHLEDNSHQGFVLWHSDILHESGGVFCTMRWDALYDMLFELATSAGATVTYGARTVGLAPGTEKDQRPTLAFADGSTYTADVVVGADGVNSTIRGLVTENVGPRAGSFEPEAMTAYSVLLKTKELIVDNEQDYRKVLFESAVDTSVWTSDKRWIMAFPIARGEEYSVTLYCHDEYASKETGGPDGLDYVPTSSLDYTGFHPIAIRSFSLGTNAMRVSYRNILVEDWVDPSSRILLVGDAAHPSLPLSIHGQSMAVEDAIALGTLFSRLMRRDQIAQLLDGFQEIRYERCKFVHFSELATVRNVSLPEGEEREIRDINLRRASLERNDETEDEATLLSQWEAIGSVFGHSARDAADEWWVKWGTLDQRTSVFDAVKLGMGMQVQEVTQSS</sequence>
<dbReference type="PROSITE" id="PS51257">
    <property type="entry name" value="PROKAR_LIPOPROTEIN"/>
    <property type="match status" value="1"/>
</dbReference>
<evidence type="ECO:0000313" key="8">
    <source>
        <dbReference type="Proteomes" id="UP000054007"/>
    </source>
</evidence>
<dbReference type="InterPro" id="IPR050493">
    <property type="entry name" value="FAD-dep_Monooxygenase_BioMet"/>
</dbReference>
<dbReference type="PRINTS" id="PR00420">
    <property type="entry name" value="RNGMNOXGNASE"/>
</dbReference>
<dbReference type="Proteomes" id="UP000054007">
    <property type="component" value="Unassembled WGS sequence"/>
</dbReference>
<keyword evidence="8" id="KW-1185">Reference proteome</keyword>
<dbReference type="PANTHER" id="PTHR13789">
    <property type="entry name" value="MONOOXYGENASE"/>
    <property type="match status" value="1"/>
</dbReference>
<dbReference type="GO" id="GO:0071949">
    <property type="term" value="F:FAD binding"/>
    <property type="evidence" value="ECO:0007669"/>
    <property type="project" value="InterPro"/>
</dbReference>
<dbReference type="GO" id="GO:0004497">
    <property type="term" value="F:monooxygenase activity"/>
    <property type="evidence" value="ECO:0007669"/>
    <property type="project" value="UniProtKB-KW"/>
</dbReference>
<keyword evidence="2" id="KW-0285">Flavoprotein</keyword>